<dbReference type="GO" id="GO:0005886">
    <property type="term" value="C:plasma membrane"/>
    <property type="evidence" value="ECO:0007669"/>
    <property type="project" value="UniProtKB-SubCell"/>
</dbReference>
<sequence>MILRLATASLRDRLTASLLTALSIALSVALLLAVEQVRTGLRDSFSNTINGTDLIVGTRVGDLQLVLFTVFGIGTTPDNIDYATFARYRDHRAVAWAVPFSLGDSHRGFRVVATDQSYFEHIRHHQNQPLRFASGQAPAGTFEAVVGHKVAETLGYHVGKRIILSHGLSAPVGLSDHGDHPFTVTGILERTATPIDQTVLITLTGMEAIHGGEPPRAEEQGASPASSLTAFFLGLHSRIDTMRLQREINTDRGEPLQAIIPGVALSALWRGINQTDAALKAIAAMVVLVGLTGMLVSLLATLQERRREMAVLRAVGAGPVTVVQLLLLEATTLTLLGLLVGLCLNYGLLVSAQPLLEHAFGLVLPIRPPSALEWGYLALVWAAGMLMGLVPAVHAYRNTLADGLSVGL</sequence>
<evidence type="ECO:0000259" key="8">
    <source>
        <dbReference type="Pfam" id="PF12704"/>
    </source>
</evidence>
<keyword evidence="10" id="KW-1185">Reference proteome</keyword>
<dbReference type="InterPro" id="IPR003838">
    <property type="entry name" value="ABC3_permease_C"/>
</dbReference>
<organism evidence="9 10">
    <name type="scientific">Acanthopleuribacter pedis</name>
    <dbReference type="NCBI Taxonomy" id="442870"/>
    <lineage>
        <taxon>Bacteria</taxon>
        <taxon>Pseudomonadati</taxon>
        <taxon>Acidobacteriota</taxon>
        <taxon>Holophagae</taxon>
        <taxon>Acanthopleuribacterales</taxon>
        <taxon>Acanthopleuribacteraceae</taxon>
        <taxon>Acanthopleuribacter</taxon>
    </lineage>
</organism>
<dbReference type="Pfam" id="PF12704">
    <property type="entry name" value="MacB_PCD"/>
    <property type="match status" value="1"/>
</dbReference>
<evidence type="ECO:0000256" key="4">
    <source>
        <dbReference type="ARBA" id="ARBA00022989"/>
    </source>
</evidence>
<feature type="transmembrane region" description="Helical" evidence="6">
    <location>
        <begin position="376"/>
        <end position="396"/>
    </location>
</feature>
<keyword evidence="2" id="KW-1003">Cell membrane</keyword>
<evidence type="ECO:0000313" key="10">
    <source>
        <dbReference type="Proteomes" id="UP000664417"/>
    </source>
</evidence>
<evidence type="ECO:0000256" key="5">
    <source>
        <dbReference type="ARBA" id="ARBA00023136"/>
    </source>
</evidence>
<dbReference type="InterPro" id="IPR051125">
    <property type="entry name" value="ABC-4/HrtB_transporter"/>
</dbReference>
<dbReference type="Proteomes" id="UP000664417">
    <property type="component" value="Unassembled WGS sequence"/>
</dbReference>
<feature type="transmembrane region" description="Helical" evidence="6">
    <location>
        <begin position="309"/>
        <end position="327"/>
    </location>
</feature>
<comment type="subcellular location">
    <subcellularLocation>
        <location evidence="1">Cell membrane</location>
        <topology evidence="1">Multi-pass membrane protein</topology>
    </subcellularLocation>
</comment>
<feature type="transmembrane region" description="Helical" evidence="6">
    <location>
        <begin position="333"/>
        <end position="356"/>
    </location>
</feature>
<keyword evidence="5 6" id="KW-0472">Membrane</keyword>
<protein>
    <submittedName>
        <fullName evidence="9">ABC transporter permease</fullName>
    </submittedName>
</protein>
<dbReference type="PANTHER" id="PTHR43738">
    <property type="entry name" value="ABC TRANSPORTER, MEMBRANE PROTEIN"/>
    <property type="match status" value="1"/>
</dbReference>
<feature type="domain" description="MacB-like periplasmic core" evidence="8">
    <location>
        <begin position="17"/>
        <end position="209"/>
    </location>
</feature>
<reference evidence="9" key="1">
    <citation type="submission" date="2021-03" db="EMBL/GenBank/DDBJ databases">
        <authorList>
            <person name="Wang G."/>
        </authorList>
    </citation>
    <scope>NUCLEOTIDE SEQUENCE</scope>
    <source>
        <strain evidence="9">KCTC 12899</strain>
    </source>
</reference>
<feature type="transmembrane region" description="Helical" evidence="6">
    <location>
        <begin position="281"/>
        <end position="302"/>
    </location>
</feature>
<keyword evidence="4 6" id="KW-1133">Transmembrane helix</keyword>
<dbReference type="EMBL" id="JAFREP010000060">
    <property type="protein sequence ID" value="MBO1323368.1"/>
    <property type="molecule type" value="Genomic_DNA"/>
</dbReference>
<proteinExistence type="predicted"/>
<accession>A0A8J7U8A3</accession>
<evidence type="ECO:0000256" key="1">
    <source>
        <dbReference type="ARBA" id="ARBA00004651"/>
    </source>
</evidence>
<dbReference type="InterPro" id="IPR025857">
    <property type="entry name" value="MacB_PCD"/>
</dbReference>
<evidence type="ECO:0000256" key="3">
    <source>
        <dbReference type="ARBA" id="ARBA00022692"/>
    </source>
</evidence>
<keyword evidence="3 6" id="KW-0812">Transmembrane</keyword>
<dbReference type="AlphaFoldDB" id="A0A8J7U8A3"/>
<evidence type="ECO:0000313" key="9">
    <source>
        <dbReference type="EMBL" id="MBO1323368.1"/>
    </source>
</evidence>
<evidence type="ECO:0000259" key="7">
    <source>
        <dbReference type="Pfam" id="PF02687"/>
    </source>
</evidence>
<dbReference type="Pfam" id="PF02687">
    <property type="entry name" value="FtsX"/>
    <property type="match status" value="1"/>
</dbReference>
<comment type="caution">
    <text evidence="9">The sequence shown here is derived from an EMBL/GenBank/DDBJ whole genome shotgun (WGS) entry which is preliminary data.</text>
</comment>
<dbReference type="RefSeq" id="WP_207863521.1">
    <property type="nucleotide sequence ID" value="NZ_JAFREP010000060.1"/>
</dbReference>
<dbReference type="PANTHER" id="PTHR43738:SF2">
    <property type="entry name" value="ABC TRANSPORTER PERMEASE"/>
    <property type="match status" value="1"/>
</dbReference>
<name>A0A8J7U8A3_9BACT</name>
<feature type="domain" description="ABC3 transporter permease C-terminal" evidence="7">
    <location>
        <begin position="282"/>
        <end position="397"/>
    </location>
</feature>
<gene>
    <name evidence="9" type="ORF">J3U88_33185</name>
</gene>
<evidence type="ECO:0000256" key="6">
    <source>
        <dbReference type="SAM" id="Phobius"/>
    </source>
</evidence>
<evidence type="ECO:0000256" key="2">
    <source>
        <dbReference type="ARBA" id="ARBA00022475"/>
    </source>
</evidence>